<accession>A0A6L4WRT9</accession>
<dbReference type="Gene3D" id="3.40.50.2300">
    <property type="match status" value="1"/>
</dbReference>
<dbReference type="SUPFAM" id="SSF55073">
    <property type="entry name" value="Nucleotide cyclase"/>
    <property type="match status" value="1"/>
</dbReference>
<evidence type="ECO:0000313" key="9">
    <source>
        <dbReference type="Proteomes" id="UP000472839"/>
    </source>
</evidence>
<dbReference type="PANTHER" id="PTHR45138">
    <property type="entry name" value="REGULATORY COMPONENTS OF SENSORY TRANSDUCTION SYSTEM"/>
    <property type="match status" value="1"/>
</dbReference>
<dbReference type="SMART" id="SM00448">
    <property type="entry name" value="REC"/>
    <property type="match status" value="1"/>
</dbReference>
<feature type="domain" description="Response regulatory" evidence="4">
    <location>
        <begin position="10"/>
        <end position="124"/>
    </location>
</feature>
<keyword evidence="3" id="KW-0597">Phosphoprotein</keyword>
<organism evidence="6 9">
    <name type="scientific">Poseidonibacter ostreae</name>
    <dbReference type="NCBI Taxonomy" id="2654171"/>
    <lineage>
        <taxon>Bacteria</taxon>
        <taxon>Pseudomonadati</taxon>
        <taxon>Campylobacterota</taxon>
        <taxon>Epsilonproteobacteria</taxon>
        <taxon>Campylobacterales</taxon>
        <taxon>Arcobacteraceae</taxon>
        <taxon>Poseidonibacter</taxon>
    </lineage>
</organism>
<dbReference type="Proteomes" id="UP000461010">
    <property type="component" value="Unassembled WGS sequence"/>
</dbReference>
<dbReference type="EC" id="2.7.7.65" evidence="1"/>
<dbReference type="InterPro" id="IPR011006">
    <property type="entry name" value="CheY-like_superfamily"/>
</dbReference>
<evidence type="ECO:0000259" key="4">
    <source>
        <dbReference type="PROSITE" id="PS50110"/>
    </source>
</evidence>
<dbReference type="Pfam" id="PF00990">
    <property type="entry name" value="GGDEF"/>
    <property type="match status" value="1"/>
</dbReference>
<evidence type="ECO:0000256" key="3">
    <source>
        <dbReference type="PROSITE-ProRule" id="PRU00169"/>
    </source>
</evidence>
<evidence type="ECO:0000313" key="6">
    <source>
        <dbReference type="EMBL" id="KAB7888397.1"/>
    </source>
</evidence>
<dbReference type="FunFam" id="3.30.70.270:FF:000001">
    <property type="entry name" value="Diguanylate cyclase domain protein"/>
    <property type="match status" value="1"/>
</dbReference>
<dbReference type="CDD" id="cd01949">
    <property type="entry name" value="GGDEF"/>
    <property type="match status" value="1"/>
</dbReference>
<feature type="modified residue" description="4-aspartylphosphate" evidence="3">
    <location>
        <position position="59"/>
    </location>
</feature>
<dbReference type="NCBIfam" id="TIGR00254">
    <property type="entry name" value="GGDEF"/>
    <property type="match status" value="1"/>
</dbReference>
<dbReference type="InterPro" id="IPR050469">
    <property type="entry name" value="Diguanylate_Cyclase"/>
</dbReference>
<dbReference type="RefSeq" id="WP_152191555.1">
    <property type="nucleotide sequence ID" value="NZ_WFKI01000004.1"/>
</dbReference>
<evidence type="ECO:0000313" key="8">
    <source>
        <dbReference type="Proteomes" id="UP000461010"/>
    </source>
</evidence>
<evidence type="ECO:0000256" key="1">
    <source>
        <dbReference type="ARBA" id="ARBA00012528"/>
    </source>
</evidence>
<comment type="caution">
    <text evidence="6">The sequence shown here is derived from an EMBL/GenBank/DDBJ whole genome shotgun (WGS) entry which is preliminary data.</text>
</comment>
<dbReference type="GO" id="GO:0000160">
    <property type="term" value="P:phosphorelay signal transduction system"/>
    <property type="evidence" value="ECO:0007669"/>
    <property type="project" value="InterPro"/>
</dbReference>
<proteinExistence type="predicted"/>
<protein>
    <recommendedName>
        <fullName evidence="1">diguanylate cyclase</fullName>
        <ecNumber evidence="1">2.7.7.65</ecNumber>
    </recommendedName>
</protein>
<dbReference type="EMBL" id="WFKK01000025">
    <property type="protein sequence ID" value="KAB7888397.1"/>
    <property type="molecule type" value="Genomic_DNA"/>
</dbReference>
<dbReference type="SUPFAM" id="SSF52172">
    <property type="entry name" value="CheY-like"/>
    <property type="match status" value="1"/>
</dbReference>
<dbReference type="InterPro" id="IPR043128">
    <property type="entry name" value="Rev_trsase/Diguanyl_cyclase"/>
</dbReference>
<dbReference type="Pfam" id="PF00072">
    <property type="entry name" value="Response_reg"/>
    <property type="match status" value="1"/>
</dbReference>
<dbReference type="PROSITE" id="PS50887">
    <property type="entry name" value="GGDEF"/>
    <property type="match status" value="1"/>
</dbReference>
<name>A0A6L4WRT9_9BACT</name>
<dbReference type="CDD" id="cd17536">
    <property type="entry name" value="REC_YesN-like"/>
    <property type="match status" value="1"/>
</dbReference>
<dbReference type="InterPro" id="IPR000160">
    <property type="entry name" value="GGDEF_dom"/>
</dbReference>
<dbReference type="Gene3D" id="3.30.70.270">
    <property type="match status" value="1"/>
</dbReference>
<dbReference type="PROSITE" id="PS50110">
    <property type="entry name" value="RESPONSE_REGULATORY"/>
    <property type="match status" value="1"/>
</dbReference>
<dbReference type="InterPro" id="IPR001789">
    <property type="entry name" value="Sig_transdc_resp-reg_receiver"/>
</dbReference>
<dbReference type="InterPro" id="IPR029787">
    <property type="entry name" value="Nucleotide_cyclase"/>
</dbReference>
<gene>
    <name evidence="7" type="ORF">GBG18_12515</name>
    <name evidence="6" type="ORF">GBG19_09170</name>
</gene>
<dbReference type="SMART" id="SM00267">
    <property type="entry name" value="GGDEF"/>
    <property type="match status" value="1"/>
</dbReference>
<keyword evidence="8" id="KW-1185">Reference proteome</keyword>
<feature type="domain" description="GGDEF" evidence="5">
    <location>
        <begin position="314"/>
        <end position="441"/>
    </location>
</feature>
<evidence type="ECO:0000256" key="2">
    <source>
        <dbReference type="ARBA" id="ARBA00034247"/>
    </source>
</evidence>
<sequence length="441" mass="51565">MKNNYIKELNLLYVEDDQSIREILSLKLERLVKNLHIAIDGEDGYSKFVKHKPDLILTDITMPKLNGIEMTQKIREVNSDIPIIVISAHTDVDFFIDSINCGVTAYLLKPINKNKLLDSLELNAKNIYLNKINSLQQKKIQEQQSILQNIIDSQENISFVTDFNKLSFVNLAFLNFFDVSSIEKFEEKFERVEDIFMQNSDYVHKKIVSNYSNIDKSSFRKNFFNEVNNLNDEKKVVLIKSKDNEQKSFYLTISLLDTNKELYLLNLTDITSIKNERFLIEKKAYHDGLTNLYNRHKFDELFEKELSRVKRYEHPLSMAILDIDHFKVFNDKYGHLKGDEILIKIANSLKPQLRKTDIFARWGGEEFVILFIETTLENAVQCSNNIRKNIENIKHDLDTKVTVSFGVCEYKDNDTPDSFFQRCDKALYSAKEKGRNRVESS</sequence>
<evidence type="ECO:0000259" key="5">
    <source>
        <dbReference type="PROSITE" id="PS50887"/>
    </source>
</evidence>
<comment type="catalytic activity">
    <reaction evidence="2">
        <text>2 GTP = 3',3'-c-di-GMP + 2 diphosphate</text>
        <dbReference type="Rhea" id="RHEA:24898"/>
        <dbReference type="ChEBI" id="CHEBI:33019"/>
        <dbReference type="ChEBI" id="CHEBI:37565"/>
        <dbReference type="ChEBI" id="CHEBI:58805"/>
        <dbReference type="EC" id="2.7.7.65"/>
    </reaction>
</comment>
<dbReference type="AlphaFoldDB" id="A0A6L4WRT9"/>
<evidence type="ECO:0000313" key="7">
    <source>
        <dbReference type="EMBL" id="KAB7888662.1"/>
    </source>
</evidence>
<reference evidence="8 9" key="1">
    <citation type="submission" date="2019-10" db="EMBL/GenBank/DDBJ databases">
        <title>Poseidonibacter ostreae sp. nov., isolated from the gut of the Ostrea denselamellosa.</title>
        <authorList>
            <person name="Choi A."/>
        </authorList>
    </citation>
    <scope>NUCLEOTIDE SEQUENCE [LARGE SCALE GENOMIC DNA]</scope>
    <source>
        <strain evidence="6 9">SJOD-M-33</strain>
        <strain evidence="7 8">SJOD-M-5</strain>
    </source>
</reference>
<dbReference type="EMBL" id="WFKJ01000046">
    <property type="protein sequence ID" value="KAB7888662.1"/>
    <property type="molecule type" value="Genomic_DNA"/>
</dbReference>
<dbReference type="PANTHER" id="PTHR45138:SF9">
    <property type="entry name" value="DIGUANYLATE CYCLASE DGCM-RELATED"/>
    <property type="match status" value="1"/>
</dbReference>
<dbReference type="Proteomes" id="UP000472839">
    <property type="component" value="Unassembled WGS sequence"/>
</dbReference>
<dbReference type="GO" id="GO:0052621">
    <property type="term" value="F:diguanylate cyclase activity"/>
    <property type="evidence" value="ECO:0007669"/>
    <property type="project" value="UniProtKB-EC"/>
</dbReference>